<dbReference type="GeneID" id="41838934"/>
<keyword evidence="1" id="KW-0812">Transmembrane</keyword>
<name>Q07X63_SHEFN</name>
<keyword evidence="1" id="KW-0472">Membrane</keyword>
<evidence type="ECO:0000313" key="2">
    <source>
        <dbReference type="EMBL" id="ABI73401.1"/>
    </source>
</evidence>
<dbReference type="KEGG" id="sfr:Sfri_3574"/>
<reference evidence="2 3" key="1">
    <citation type="submission" date="2006-08" db="EMBL/GenBank/DDBJ databases">
        <title>Complete sequence of Shewanella frigidimarina NCIMB 400.</title>
        <authorList>
            <consortium name="US DOE Joint Genome Institute"/>
            <person name="Copeland A."/>
            <person name="Lucas S."/>
            <person name="Lapidus A."/>
            <person name="Barry K."/>
            <person name="Detter J.C."/>
            <person name="Glavina del Rio T."/>
            <person name="Hammon N."/>
            <person name="Israni S."/>
            <person name="Dalin E."/>
            <person name="Tice H."/>
            <person name="Pitluck S."/>
            <person name="Fredrickson J.K."/>
            <person name="Kolker E."/>
            <person name="McCuel L.A."/>
            <person name="DiChristina T."/>
            <person name="Nealson K.H."/>
            <person name="Newman D."/>
            <person name="Tiedje J.M."/>
            <person name="Zhou J."/>
            <person name="Romine M.F."/>
            <person name="Culley D.E."/>
            <person name="Serres M."/>
            <person name="Chertkov O."/>
            <person name="Brettin T."/>
            <person name="Bruce D."/>
            <person name="Han C."/>
            <person name="Tapia R."/>
            <person name="Gilna P."/>
            <person name="Schmutz J."/>
            <person name="Larimer F."/>
            <person name="Land M."/>
            <person name="Hauser L."/>
            <person name="Kyrpides N."/>
            <person name="Mikhailova N."/>
            <person name="Richardson P."/>
        </authorList>
    </citation>
    <scope>NUCLEOTIDE SEQUENCE [LARGE SCALE GENOMIC DNA]</scope>
    <source>
        <strain evidence="2 3">NCIMB 400</strain>
    </source>
</reference>
<organism evidence="2 3">
    <name type="scientific">Shewanella frigidimarina (strain NCIMB 400)</name>
    <dbReference type="NCBI Taxonomy" id="318167"/>
    <lineage>
        <taxon>Bacteria</taxon>
        <taxon>Pseudomonadati</taxon>
        <taxon>Pseudomonadota</taxon>
        <taxon>Gammaproteobacteria</taxon>
        <taxon>Alteromonadales</taxon>
        <taxon>Shewanellaceae</taxon>
        <taxon>Shewanella</taxon>
    </lineage>
</organism>
<feature type="transmembrane region" description="Helical" evidence="1">
    <location>
        <begin position="55"/>
        <end position="75"/>
    </location>
</feature>
<gene>
    <name evidence="2" type="ordered locus">Sfri_3574</name>
</gene>
<dbReference type="HOGENOM" id="CLU_2397956_0_0_6"/>
<dbReference type="EMBL" id="CP000447">
    <property type="protein sequence ID" value="ABI73401.1"/>
    <property type="molecule type" value="Genomic_DNA"/>
</dbReference>
<dbReference type="OrthoDB" id="7067337at2"/>
<keyword evidence="3" id="KW-1185">Reference proteome</keyword>
<protein>
    <submittedName>
        <fullName evidence="2">Uncharacterized protein</fullName>
    </submittedName>
</protein>
<dbReference type="Proteomes" id="UP000000684">
    <property type="component" value="Chromosome"/>
</dbReference>
<sequence>MEYSQTSQTSQTTDRIVGVGNRLISAIELQANNQKEHQKAVEESSKSQNKHQKSIVALTVVIALSTVIYTGVTVWSTLLLHNQVTIEQTLSEN</sequence>
<accession>Q07X63</accession>
<keyword evidence="1" id="KW-1133">Transmembrane helix</keyword>
<dbReference type="AlphaFoldDB" id="Q07X63"/>
<dbReference type="RefSeq" id="WP_011638991.1">
    <property type="nucleotide sequence ID" value="NC_008345.1"/>
</dbReference>
<evidence type="ECO:0000313" key="3">
    <source>
        <dbReference type="Proteomes" id="UP000000684"/>
    </source>
</evidence>
<proteinExistence type="predicted"/>
<evidence type="ECO:0000256" key="1">
    <source>
        <dbReference type="SAM" id="Phobius"/>
    </source>
</evidence>